<dbReference type="InterPro" id="IPR011990">
    <property type="entry name" value="TPR-like_helical_dom_sf"/>
</dbReference>
<protein>
    <recommendedName>
        <fullName evidence="7">Protein kinase domain-containing protein</fullName>
    </recommendedName>
</protein>
<dbReference type="Pfam" id="PF00069">
    <property type="entry name" value="Pkinase"/>
    <property type="match status" value="1"/>
</dbReference>
<evidence type="ECO:0000256" key="4">
    <source>
        <dbReference type="ARBA" id="ARBA00022840"/>
    </source>
</evidence>
<keyword evidence="6" id="KW-0812">Transmembrane</keyword>
<dbReference type="Proteomes" id="UP000050864">
    <property type="component" value="Unassembled WGS sequence"/>
</dbReference>
<evidence type="ECO:0000256" key="6">
    <source>
        <dbReference type="SAM" id="Phobius"/>
    </source>
</evidence>
<feature type="transmembrane region" description="Helical" evidence="6">
    <location>
        <begin position="396"/>
        <end position="418"/>
    </location>
</feature>
<dbReference type="Gene3D" id="1.10.510.10">
    <property type="entry name" value="Transferase(Phosphotransferase) domain 1"/>
    <property type="match status" value="1"/>
</dbReference>
<keyword evidence="9" id="KW-1185">Reference proteome</keyword>
<keyword evidence="1" id="KW-0808">Transferase</keyword>
<keyword evidence="3" id="KW-0418">Kinase</keyword>
<keyword evidence="6" id="KW-1133">Transmembrane helix</keyword>
<dbReference type="InterPro" id="IPR019734">
    <property type="entry name" value="TPR_rpt"/>
</dbReference>
<keyword evidence="4 5" id="KW-0067">ATP-binding</keyword>
<dbReference type="SMART" id="SM00220">
    <property type="entry name" value="S_TKc"/>
    <property type="match status" value="1"/>
</dbReference>
<feature type="binding site" evidence="5">
    <location>
        <position position="122"/>
    </location>
    <ligand>
        <name>ATP</name>
        <dbReference type="ChEBI" id="CHEBI:30616"/>
    </ligand>
</feature>
<dbReference type="STRING" id="405444.ABB26_02945"/>
<dbReference type="SUPFAM" id="SSF48452">
    <property type="entry name" value="TPR-like"/>
    <property type="match status" value="2"/>
</dbReference>
<reference evidence="8 9" key="1">
    <citation type="submission" date="2015-05" db="EMBL/GenBank/DDBJ databases">
        <title>Genome sequencing and analysis of members of genus Stenotrophomonas.</title>
        <authorList>
            <person name="Patil P.P."/>
            <person name="Midha S."/>
            <person name="Patil P.B."/>
        </authorList>
    </citation>
    <scope>NUCLEOTIDE SEQUENCE [LARGE SCALE GENOMIC DNA]</scope>
    <source>
        <strain evidence="8 9">DSM 18929</strain>
    </source>
</reference>
<dbReference type="PANTHER" id="PTHR43289:SF6">
    <property type="entry name" value="SERINE_THREONINE-PROTEIN KINASE NEKL-3"/>
    <property type="match status" value="1"/>
</dbReference>
<dbReference type="Gene3D" id="1.25.40.10">
    <property type="entry name" value="Tetratricopeptide repeat domain"/>
    <property type="match status" value="2"/>
</dbReference>
<dbReference type="PANTHER" id="PTHR43289">
    <property type="entry name" value="MITOGEN-ACTIVATED PROTEIN KINASE KINASE KINASE 20-RELATED"/>
    <property type="match status" value="1"/>
</dbReference>
<dbReference type="PROSITE" id="PS50011">
    <property type="entry name" value="PROTEIN_KINASE_DOM"/>
    <property type="match status" value="1"/>
</dbReference>
<dbReference type="GO" id="GO:0004674">
    <property type="term" value="F:protein serine/threonine kinase activity"/>
    <property type="evidence" value="ECO:0007669"/>
    <property type="project" value="TreeGrafter"/>
</dbReference>
<evidence type="ECO:0000259" key="7">
    <source>
        <dbReference type="PROSITE" id="PS50011"/>
    </source>
</evidence>
<feature type="domain" description="Protein kinase" evidence="7">
    <location>
        <begin position="91"/>
        <end position="373"/>
    </location>
</feature>
<dbReference type="GO" id="GO:0005524">
    <property type="term" value="F:ATP binding"/>
    <property type="evidence" value="ECO:0007669"/>
    <property type="project" value="UniProtKB-UniRule"/>
</dbReference>
<dbReference type="EMBL" id="LDJI01000006">
    <property type="protein sequence ID" value="KRG65524.1"/>
    <property type="molecule type" value="Genomic_DNA"/>
</dbReference>
<evidence type="ECO:0000256" key="3">
    <source>
        <dbReference type="ARBA" id="ARBA00022777"/>
    </source>
</evidence>
<evidence type="ECO:0000313" key="9">
    <source>
        <dbReference type="Proteomes" id="UP000050864"/>
    </source>
</evidence>
<gene>
    <name evidence="8" type="ORF">ABB26_02945</name>
</gene>
<evidence type="ECO:0000256" key="2">
    <source>
        <dbReference type="ARBA" id="ARBA00022741"/>
    </source>
</evidence>
<evidence type="ECO:0000256" key="1">
    <source>
        <dbReference type="ARBA" id="ARBA00022679"/>
    </source>
</evidence>
<dbReference type="AlphaFoldDB" id="A0A0R0CIR5"/>
<proteinExistence type="predicted"/>
<dbReference type="SUPFAM" id="SSF56112">
    <property type="entry name" value="Protein kinase-like (PK-like)"/>
    <property type="match status" value="1"/>
</dbReference>
<dbReference type="InterPro" id="IPR000719">
    <property type="entry name" value="Prot_kinase_dom"/>
</dbReference>
<evidence type="ECO:0000256" key="5">
    <source>
        <dbReference type="PROSITE-ProRule" id="PRU10141"/>
    </source>
</evidence>
<dbReference type="InterPro" id="IPR017441">
    <property type="entry name" value="Protein_kinase_ATP_BS"/>
</dbReference>
<dbReference type="CDD" id="cd14014">
    <property type="entry name" value="STKc_PknB_like"/>
    <property type="match status" value="1"/>
</dbReference>
<dbReference type="InterPro" id="IPR011009">
    <property type="entry name" value="Kinase-like_dom_sf"/>
</dbReference>
<organism evidence="8 9">
    <name type="scientific">Stenotrophomonas humi</name>
    <dbReference type="NCBI Taxonomy" id="405444"/>
    <lineage>
        <taxon>Bacteria</taxon>
        <taxon>Pseudomonadati</taxon>
        <taxon>Pseudomonadota</taxon>
        <taxon>Gammaproteobacteria</taxon>
        <taxon>Lysobacterales</taxon>
        <taxon>Lysobacteraceae</taxon>
        <taxon>Stenotrophomonas</taxon>
    </lineage>
</organism>
<dbReference type="PATRIC" id="fig|405444.3.peg.3252"/>
<evidence type="ECO:0000313" key="8">
    <source>
        <dbReference type="EMBL" id="KRG65524.1"/>
    </source>
</evidence>
<dbReference type="RefSeq" id="WP_057632084.1">
    <property type="nucleotide sequence ID" value="NZ_LDJI01000006.1"/>
</dbReference>
<comment type="caution">
    <text evidence="8">The sequence shown here is derived from an EMBL/GenBank/DDBJ whole genome shotgun (WGS) entry which is preliminary data.</text>
</comment>
<dbReference type="Gene3D" id="3.30.200.20">
    <property type="entry name" value="Phosphorylase Kinase, domain 1"/>
    <property type="match status" value="1"/>
</dbReference>
<sequence length="966" mass="105798">MKSTRDERLALRWVRRLISMPQPLRRGLLGLLSIRSRAAADIARAMLQASDTSISILEHPPQTLITPHPPGADTAAVGNAERRIGQHIGPWKITALVGMGGMGTVYRASRNDGTYEREVALKFIQHALTTPAALNAFMTERNALARLNHRDIVPILDGGVDVDGTPWFVMPFIEGSTIDQWCDAHRSDIRARIRLISAVCEALAYAHSRGVLHQDIKPSAVLIDADGNPKLLDFGLADITSSTPLPADSPRQHAYSPGFGAPELLAGARPSAAIDVFGIGALLCFLLCGRTSATSAYSTPLLLKDTRLVQLPSELAQDASPDALRRRNCTSARALQRQLKGDLDAIVQRCTAPDPDERYPTIQAVRDDLDRWLQGRPISIRTGSAYRLKRFFRRNALQTTFALIAATIVALLGAAALWQQYEVKQEQDISTRADQIFSQSLGAAALSQTQTLPLTATALLERTESNLRRFASKDSTNVLARGLSILARSQTDAGNYAKAEALASESLRLGSGTSLQFAFNQVTIARLHNLRAHHDIAERDARIGLEKLRYSFTDQEKVAQLQLRMQLAIAQEGRDEAQPAMATLNAAIEEASGLKTSAGDLALAQMLIVRGNWYRRRLRLEEAEQDLNRAIELASQTEPRIVDDARELLIRTTRLSKVPQSEARAMAIANTLLQSRSTTLGAEHPLTGVAWGELAFMQMLDQQYAAAQTSTDNAERILRSTVGIQHPAYARVLVAQAHLMTFSSRLDEAVRCTQRALAILEENYGKAHELALDARFLLANQYWWQSRVTPSALSTAMALMDDSIALYQKRNGEVPALHRIAYSDLLAESGRGIEAQEQIAIAKRDAVRQYGADSEEMLHVRSSEIDVKIANGSQEDLLPVMNQLVTDARSVDSLYARAIEFSTLMTKGGVLRDAGDIPAARASFAAARKVAVAANNDAWIKRIDPLIDELPDVSATPGSASHVSRH</sequence>
<dbReference type="PROSITE" id="PS00107">
    <property type="entry name" value="PROTEIN_KINASE_ATP"/>
    <property type="match status" value="1"/>
</dbReference>
<keyword evidence="6" id="KW-0472">Membrane</keyword>
<dbReference type="SMART" id="SM00028">
    <property type="entry name" value="TPR"/>
    <property type="match status" value="4"/>
</dbReference>
<keyword evidence="2 5" id="KW-0547">Nucleotide-binding</keyword>
<name>A0A0R0CIR5_9GAMM</name>
<accession>A0A0R0CIR5</accession>